<accession>A0A8H7ZK37</accession>
<dbReference type="PROSITE" id="PS50014">
    <property type="entry name" value="BROMODOMAIN_2"/>
    <property type="match status" value="2"/>
</dbReference>
<dbReference type="InterPro" id="IPR026591">
    <property type="entry name" value="Sirtuin_cat_small_dom_sf"/>
</dbReference>
<evidence type="ECO:0000256" key="11">
    <source>
        <dbReference type="ARBA" id="ARBA00023242"/>
    </source>
</evidence>
<dbReference type="AlphaFoldDB" id="A0A8H7ZK37"/>
<dbReference type="CDD" id="cd04717">
    <property type="entry name" value="BAH_polybromo"/>
    <property type="match status" value="1"/>
</dbReference>
<organism evidence="19 20">
    <name type="scientific">Candida metapsilosis</name>
    <dbReference type="NCBI Taxonomy" id="273372"/>
    <lineage>
        <taxon>Eukaryota</taxon>
        <taxon>Fungi</taxon>
        <taxon>Dikarya</taxon>
        <taxon>Ascomycota</taxon>
        <taxon>Saccharomycotina</taxon>
        <taxon>Pichiomycetes</taxon>
        <taxon>Debaryomycetaceae</taxon>
        <taxon>Candida/Lodderomyces clade</taxon>
        <taxon>Candida</taxon>
    </lineage>
</organism>
<dbReference type="PANTHER" id="PTHR16062">
    <property type="entry name" value="SWI/SNF-RELATED"/>
    <property type="match status" value="1"/>
</dbReference>
<dbReference type="InterPro" id="IPR036427">
    <property type="entry name" value="Bromodomain-like_sf"/>
</dbReference>
<evidence type="ECO:0000259" key="18">
    <source>
        <dbReference type="PROSITE" id="PS51038"/>
    </source>
</evidence>
<evidence type="ECO:0000256" key="13">
    <source>
        <dbReference type="PROSITE-ProRule" id="PRU00035"/>
    </source>
</evidence>
<feature type="binding site" evidence="14">
    <location>
        <position position="1015"/>
    </location>
    <ligand>
        <name>Zn(2+)</name>
        <dbReference type="ChEBI" id="CHEBI:29105"/>
    </ligand>
</feature>
<dbReference type="EMBL" id="JAEOAQ010000001">
    <property type="protein sequence ID" value="KAG5421799.1"/>
    <property type="molecule type" value="Genomic_DNA"/>
</dbReference>
<keyword evidence="5" id="KW-0677">Repeat</keyword>
<feature type="region of interest" description="Disordered" evidence="15">
    <location>
        <begin position="616"/>
        <end position="658"/>
    </location>
</feature>
<dbReference type="InterPro" id="IPR043151">
    <property type="entry name" value="BAH_sf"/>
</dbReference>
<dbReference type="FunFam" id="2.30.30.490:FF:000016">
    <property type="entry name" value="RSC complex member"/>
    <property type="match status" value="1"/>
</dbReference>
<dbReference type="InterPro" id="IPR001025">
    <property type="entry name" value="BAH_dom"/>
</dbReference>
<sequence length="1121" mass="127096">MSEKERKKLSTKLNSLFSDIYNLKDNNEFVYRYFQTLPSRTGTDYYKVIKNPLSLHAIGRKLKQLKYLDAQEFINDLALITWNARYYNLPGSDVYRDAEVLDQFIVDVAIPKLRNDKAVPNGPSLVYPHIGDLPDEKDRETALGTPSYALTQDSRQQSFVQENSPILKTDEFEMSVTPQAEPASLSRPLVRTSFNREPILSTPSRPKYARHHHNQSQSETGIRRGRPPIIDKPFETRIKSILKAFKKLRDSRDRLLIKHFDKLPDSKSYPDYYQIVKDPISLNEIRVKVRSRKYSNVDQFINDLDLMFANCQQYFQRDPYSEEFMDYQQFRKEANVIVQHELSKTDKEVLMSTSSASDGVLRFPLESLEIGGYSYKIGDWVLMKNPADPERPIVGQIFRLWSTEDGKRYCNMCWYYRPEQTCHGVDRLFFQNEVCKTGQYRDHLVDDIVGPCYVLFLTRYQKGDLPEGVIPSTSPWFICEFRYNENTHVFNRIRTWKACLPDEVRDDPEVPLVPLHETRKLIKYESPIKSTLEPGAKLNDPIPEPVPGTSSSPPIRGSVYITAPILNDDLGQYTTSPNTVPVPDHDDLKTGRKAYLFTPISQLKGGGGASGAVYATSPALPHGSPNHEPSRQAMGSMSGLPLGRSAMSPPLGDVTPLGHESRYQLHQHDDKPQLPSSYKSLHDSLQENKKMHESQLHQYQQQQSQQIFKRAMTPTPSTIVPSGTNYYNSVPIYSNLYAGGILSYGVDSEELEDLGELVNKRQKISTGGEDANEVIFYRAPPVNLTGNRIITNSKVELGHSAKYLAWKIKSEAETLVGAGLSASSGLPVFRGSQGLWKNYNSIDLATPEAFYMDPGLVWQFYSWRRYSALRAEPNKAHAALSKLSHIPELNYLTVSQNVDGLLSRKRKGVLDETHVHDSKNLVEIHGSLFTLKCTSFMCNHVEKNNYQQPLTPALKDTEFEYVNFGKKRSREEEQVIEQETNPIDKVNMSDPFASIPSSPEFQPVKTIDEKDLPRCPVCQGLMRPGVVWFGEILPLDLINRIDNFIEYGETPDLILVIGTSGTVYPANSYVERVQLKGGKVAVFNIDVTEEVMKGEVEGVWGFKGDAAEMLPIALEPLIGKI</sequence>
<evidence type="ECO:0000256" key="7">
    <source>
        <dbReference type="ARBA" id="ARBA00023015"/>
    </source>
</evidence>
<comment type="similarity">
    <text evidence="12">Belongs to the RSC1 family.</text>
</comment>
<feature type="domain" description="BAH" evidence="18">
    <location>
        <begin position="373"/>
        <end position="494"/>
    </location>
</feature>
<dbReference type="SMART" id="SM00439">
    <property type="entry name" value="BAH"/>
    <property type="match status" value="1"/>
</dbReference>
<dbReference type="InterPro" id="IPR037382">
    <property type="entry name" value="Rsc/polybromo"/>
</dbReference>
<comment type="similarity">
    <text evidence="2">Belongs to the sirtuin family. Class I subfamily.</text>
</comment>
<evidence type="ECO:0000313" key="20">
    <source>
        <dbReference type="Proteomes" id="UP000669133"/>
    </source>
</evidence>
<keyword evidence="7" id="KW-0805">Transcription regulation</keyword>
<dbReference type="Pfam" id="PF01426">
    <property type="entry name" value="BAH"/>
    <property type="match status" value="1"/>
</dbReference>
<evidence type="ECO:0000256" key="5">
    <source>
        <dbReference type="ARBA" id="ARBA00022737"/>
    </source>
</evidence>
<dbReference type="GO" id="GO:0046872">
    <property type="term" value="F:metal ion binding"/>
    <property type="evidence" value="ECO:0007669"/>
    <property type="project" value="UniProtKB-KW"/>
</dbReference>
<keyword evidence="10" id="KW-0804">Transcription</keyword>
<dbReference type="InterPro" id="IPR001487">
    <property type="entry name" value="Bromodomain"/>
</dbReference>
<keyword evidence="4" id="KW-0808">Transferase</keyword>
<evidence type="ECO:0000259" key="16">
    <source>
        <dbReference type="PROSITE" id="PS50014"/>
    </source>
</evidence>
<dbReference type="GO" id="GO:0006338">
    <property type="term" value="P:chromatin remodeling"/>
    <property type="evidence" value="ECO:0007669"/>
    <property type="project" value="InterPro"/>
</dbReference>
<keyword evidence="11" id="KW-0539">Nucleus</keyword>
<evidence type="ECO:0000313" key="19">
    <source>
        <dbReference type="EMBL" id="KAG5421799.1"/>
    </source>
</evidence>
<reference evidence="19 20" key="1">
    <citation type="submission" date="2020-12" db="EMBL/GenBank/DDBJ databases">
        <title>Effect of drift, selection, and recombination on the evolution of hybrid genomes in Candida yeast pathogens.</title>
        <authorList>
            <person name="Mixao V."/>
            <person name="Ksiezopolska E."/>
            <person name="Saus E."/>
            <person name="Boekhout T."/>
            <person name="Gacser A."/>
            <person name="Gabaldon T."/>
        </authorList>
    </citation>
    <scope>NUCLEOTIDE SEQUENCE [LARGE SCALE GENOMIC DNA]</scope>
    <source>
        <strain evidence="19 20">BP57</strain>
    </source>
</reference>
<evidence type="ECO:0000256" key="9">
    <source>
        <dbReference type="ARBA" id="ARBA00023117"/>
    </source>
</evidence>
<dbReference type="CDD" id="cd05522">
    <property type="entry name" value="Bromo_Rsc1_2_II"/>
    <property type="match status" value="1"/>
</dbReference>
<dbReference type="Gene3D" id="1.20.920.10">
    <property type="entry name" value="Bromodomain-like"/>
    <property type="match status" value="2"/>
</dbReference>
<feature type="region of interest" description="Disordered" evidence="15">
    <location>
        <begin position="533"/>
        <end position="554"/>
    </location>
</feature>
<dbReference type="InterPro" id="IPR003000">
    <property type="entry name" value="Sirtuin"/>
</dbReference>
<evidence type="ECO:0000256" key="3">
    <source>
        <dbReference type="ARBA" id="ARBA00022553"/>
    </source>
</evidence>
<evidence type="ECO:0000259" key="17">
    <source>
        <dbReference type="PROSITE" id="PS50305"/>
    </source>
</evidence>
<evidence type="ECO:0000256" key="14">
    <source>
        <dbReference type="PROSITE-ProRule" id="PRU00236"/>
    </source>
</evidence>
<dbReference type="Proteomes" id="UP000669133">
    <property type="component" value="Unassembled WGS sequence"/>
</dbReference>
<dbReference type="OrthoDB" id="1742084at2759"/>
<evidence type="ECO:0000256" key="1">
    <source>
        <dbReference type="ARBA" id="ARBA00004123"/>
    </source>
</evidence>
<protein>
    <submittedName>
        <fullName evidence="19">Uncharacterized protein</fullName>
    </submittedName>
</protein>
<evidence type="ECO:0000256" key="2">
    <source>
        <dbReference type="ARBA" id="ARBA00006924"/>
    </source>
</evidence>
<evidence type="ECO:0000256" key="6">
    <source>
        <dbReference type="ARBA" id="ARBA00022853"/>
    </source>
</evidence>
<dbReference type="PROSITE" id="PS51038">
    <property type="entry name" value="BAH"/>
    <property type="match status" value="1"/>
</dbReference>
<keyword evidence="14" id="KW-0479">Metal-binding</keyword>
<dbReference type="Pfam" id="PF00439">
    <property type="entry name" value="Bromodomain"/>
    <property type="match status" value="2"/>
</dbReference>
<dbReference type="PRINTS" id="PR00503">
    <property type="entry name" value="BROMODOMAIN"/>
</dbReference>
<dbReference type="InterPro" id="IPR026590">
    <property type="entry name" value="Ssirtuin_cat_dom"/>
</dbReference>
<keyword evidence="14" id="KW-0862">Zinc</keyword>
<feature type="region of interest" description="Disordered" evidence="15">
    <location>
        <begin position="170"/>
        <end position="229"/>
    </location>
</feature>
<dbReference type="Gene3D" id="2.30.30.490">
    <property type="match status" value="1"/>
</dbReference>
<dbReference type="PANTHER" id="PTHR16062:SF21">
    <property type="entry name" value="CHROMATIN STRUCTURE-REMODELING COMPLEX SUBUNIT RSC1-RELATED"/>
    <property type="match status" value="1"/>
</dbReference>
<evidence type="ECO:0000256" key="8">
    <source>
        <dbReference type="ARBA" id="ARBA00023027"/>
    </source>
</evidence>
<dbReference type="PROSITE" id="PS50305">
    <property type="entry name" value="SIRTUIN"/>
    <property type="match status" value="1"/>
</dbReference>
<proteinExistence type="inferred from homology"/>
<feature type="binding site" evidence="14">
    <location>
        <position position="933"/>
    </location>
    <ligand>
        <name>Zn(2+)</name>
        <dbReference type="ChEBI" id="CHEBI:29105"/>
    </ligand>
</feature>
<keyword evidence="8" id="KW-0520">NAD</keyword>
<dbReference type="GO" id="GO:0070403">
    <property type="term" value="F:NAD+ binding"/>
    <property type="evidence" value="ECO:0007669"/>
    <property type="project" value="InterPro"/>
</dbReference>
<keyword evidence="3" id="KW-0597">Phosphoprotein</keyword>
<comment type="subcellular location">
    <subcellularLocation>
        <location evidence="1">Nucleus</location>
    </subcellularLocation>
</comment>
<dbReference type="InterPro" id="IPR029035">
    <property type="entry name" value="DHS-like_NAD/FAD-binding_dom"/>
</dbReference>
<feature type="active site" description="Proton acceptor" evidence="14">
    <location>
        <position position="925"/>
    </location>
</feature>
<dbReference type="SUPFAM" id="SSF52467">
    <property type="entry name" value="DHS-like NAD/FAD-binding domain"/>
    <property type="match status" value="1"/>
</dbReference>
<dbReference type="SMART" id="SM00297">
    <property type="entry name" value="BROMO"/>
    <property type="match status" value="2"/>
</dbReference>
<feature type="binding site" evidence="14">
    <location>
        <position position="1018"/>
    </location>
    <ligand>
        <name>Zn(2+)</name>
        <dbReference type="ChEBI" id="CHEBI:29105"/>
    </ligand>
</feature>
<dbReference type="Gene3D" id="3.30.1600.10">
    <property type="entry name" value="SIR2/SIRT2 'Small Domain"/>
    <property type="match status" value="1"/>
</dbReference>
<dbReference type="InterPro" id="IPR048047">
    <property type="entry name" value="RSC1/2_bromodom"/>
</dbReference>
<dbReference type="GeneID" id="93649520"/>
<feature type="binding site" evidence="14">
    <location>
        <position position="938"/>
    </location>
    <ligand>
        <name>Zn(2+)</name>
        <dbReference type="ChEBI" id="CHEBI:29105"/>
    </ligand>
</feature>
<dbReference type="Gene3D" id="3.40.50.1220">
    <property type="entry name" value="TPP-binding domain"/>
    <property type="match status" value="1"/>
</dbReference>
<dbReference type="GO" id="GO:0016740">
    <property type="term" value="F:transferase activity"/>
    <property type="evidence" value="ECO:0007669"/>
    <property type="project" value="UniProtKB-KW"/>
</dbReference>
<dbReference type="GO" id="GO:0016586">
    <property type="term" value="C:RSC-type complex"/>
    <property type="evidence" value="ECO:0007669"/>
    <property type="project" value="InterPro"/>
</dbReference>
<evidence type="ECO:0000256" key="4">
    <source>
        <dbReference type="ARBA" id="ARBA00022679"/>
    </source>
</evidence>
<keyword evidence="9 13" id="KW-0103">Bromodomain</keyword>
<dbReference type="SUPFAM" id="SSF47370">
    <property type="entry name" value="Bromodomain"/>
    <property type="match status" value="2"/>
</dbReference>
<feature type="domain" description="Bromo" evidence="16">
    <location>
        <begin position="252"/>
        <end position="322"/>
    </location>
</feature>
<dbReference type="GO" id="GO:0003682">
    <property type="term" value="F:chromatin binding"/>
    <property type="evidence" value="ECO:0007669"/>
    <property type="project" value="InterPro"/>
</dbReference>
<feature type="domain" description="Bromo" evidence="16">
    <location>
        <begin position="25"/>
        <end position="95"/>
    </location>
</feature>
<keyword evidence="6" id="KW-0156">Chromatin regulator</keyword>
<dbReference type="GO" id="GO:0006368">
    <property type="term" value="P:transcription elongation by RNA polymerase II"/>
    <property type="evidence" value="ECO:0007669"/>
    <property type="project" value="TreeGrafter"/>
</dbReference>
<evidence type="ECO:0000256" key="10">
    <source>
        <dbReference type="ARBA" id="ARBA00023163"/>
    </source>
</evidence>
<keyword evidence="20" id="KW-1185">Reference proteome</keyword>
<evidence type="ECO:0000256" key="15">
    <source>
        <dbReference type="SAM" id="MobiDB-lite"/>
    </source>
</evidence>
<gene>
    <name evidence="19" type="ORF">I9W82_000891</name>
</gene>
<dbReference type="RefSeq" id="XP_067550915.1">
    <property type="nucleotide sequence ID" value="XM_067695304.1"/>
</dbReference>
<comment type="caution">
    <text evidence="19">The sequence shown here is derived from an EMBL/GenBank/DDBJ whole genome shotgun (WGS) entry which is preliminary data.</text>
</comment>
<feature type="domain" description="Deacetylase sirtuin-type" evidence="17">
    <location>
        <begin position="790"/>
        <end position="1120"/>
    </location>
</feature>
<dbReference type="Pfam" id="PF02146">
    <property type="entry name" value="SIR2"/>
    <property type="match status" value="1"/>
</dbReference>
<name>A0A8H7ZK37_9ASCO</name>
<evidence type="ECO:0000256" key="12">
    <source>
        <dbReference type="ARBA" id="ARBA00061403"/>
    </source>
</evidence>